<sequence length="508" mass="56647">MVSQGNNITDDTQRVAVRLSNVEIFNVGQAFRLDRYAIHFQRNGNMSESFVKSSSIHLSFNRAIHIQASNYITIESNVIYNIMGSAMFLSDGIEVGHVFRGNLAVFVRSSSSLLNEDLTPAAFWLTNPNNIVELNAVAGATYYGYWYQLSNRTEGLSLLTNPNYCPNRQPFGRFYNNSVHSTGRFGVWIYPEYAPTISGDCNDTRPLQATLEGLIAWNNNKGIEIVMSRTIQVKNAVVFDNADLGIGYITAIEHQEINPSYLRPTFYDTGSGSSVIDSVIIGDTGLASTPIIPSTAGLVVMWDRGLRVRNVAFINFPSNETRAIFGPIILGRCTNRCGGWLVKFSNMTFVNVTIRGKFRWEYDALYYDEDGTLGGQPDSIIMAPDGITNTSSACTPVQNFENALQCPLSEGSWLRISLRHPSQHNLGRLFISDEENSTIIIPWLQEQLTYPNGYSVVSRANQTYTFAFETNIQPKDLCYTGVIYDVAPSDYLIIQHQMNVVPAKADII</sequence>
<feature type="non-terminal residue" evidence="3">
    <location>
        <position position="508"/>
    </location>
</feature>
<evidence type="ECO:0000313" key="3">
    <source>
        <dbReference type="EMBL" id="CAF4848869.1"/>
    </source>
</evidence>
<dbReference type="InterPro" id="IPR055401">
    <property type="entry name" value="CEMIP_beta-hel_dom"/>
</dbReference>
<proteinExistence type="predicted"/>
<evidence type="ECO:0000313" key="4">
    <source>
        <dbReference type="Proteomes" id="UP000681720"/>
    </source>
</evidence>
<keyword evidence="1" id="KW-0732">Signal</keyword>
<organism evidence="3 4">
    <name type="scientific">Rotaria magnacalcarata</name>
    <dbReference type="NCBI Taxonomy" id="392030"/>
    <lineage>
        <taxon>Eukaryota</taxon>
        <taxon>Metazoa</taxon>
        <taxon>Spiralia</taxon>
        <taxon>Gnathifera</taxon>
        <taxon>Rotifera</taxon>
        <taxon>Eurotatoria</taxon>
        <taxon>Bdelloidea</taxon>
        <taxon>Philodinida</taxon>
        <taxon>Philodinidae</taxon>
        <taxon>Rotaria</taxon>
    </lineage>
</organism>
<dbReference type="Pfam" id="PF24606">
    <property type="entry name" value="CEMIP_beta-hel"/>
    <property type="match status" value="1"/>
</dbReference>
<accession>A0A8S3BZ38</accession>
<dbReference type="EMBL" id="CAJOBJ010161767">
    <property type="protein sequence ID" value="CAF4848869.1"/>
    <property type="molecule type" value="Genomic_DNA"/>
</dbReference>
<reference evidence="3" key="1">
    <citation type="submission" date="2021-02" db="EMBL/GenBank/DDBJ databases">
        <authorList>
            <person name="Nowell W R."/>
        </authorList>
    </citation>
    <scope>NUCLEOTIDE SEQUENCE</scope>
</reference>
<dbReference type="SUPFAM" id="SSF51126">
    <property type="entry name" value="Pectin lyase-like"/>
    <property type="match status" value="1"/>
</dbReference>
<dbReference type="PANTHER" id="PTHR46769">
    <property type="entry name" value="POLYCYSTIC KIDNEY AND HEPATIC DISEASE 1 (AUTOSOMAL RECESSIVE)-LIKE 1"/>
    <property type="match status" value="1"/>
</dbReference>
<comment type="caution">
    <text evidence="3">The sequence shown here is derived from an EMBL/GenBank/DDBJ whole genome shotgun (WGS) entry which is preliminary data.</text>
</comment>
<dbReference type="Gene3D" id="2.160.20.10">
    <property type="entry name" value="Single-stranded right-handed beta-helix, Pectin lyase-like"/>
    <property type="match status" value="1"/>
</dbReference>
<feature type="domain" description="CEMIP beta-helix" evidence="2">
    <location>
        <begin position="16"/>
        <end position="186"/>
    </location>
</feature>
<protein>
    <recommendedName>
        <fullName evidence="2">CEMIP beta-helix domain-containing protein</fullName>
    </recommendedName>
</protein>
<dbReference type="InterPro" id="IPR011050">
    <property type="entry name" value="Pectin_lyase_fold/virulence"/>
</dbReference>
<name>A0A8S3BZ38_9BILA</name>
<gene>
    <name evidence="3" type="ORF">GIL414_LOCUS49299</name>
</gene>
<dbReference type="Proteomes" id="UP000681720">
    <property type="component" value="Unassembled WGS sequence"/>
</dbReference>
<dbReference type="AlphaFoldDB" id="A0A8S3BZ38"/>
<evidence type="ECO:0000259" key="2">
    <source>
        <dbReference type="Pfam" id="PF24606"/>
    </source>
</evidence>
<dbReference type="InterPro" id="IPR052387">
    <property type="entry name" value="Fibrocystin"/>
</dbReference>
<dbReference type="PANTHER" id="PTHR46769:SF2">
    <property type="entry name" value="FIBROCYSTIN-L ISOFORM 2 PRECURSOR-RELATED"/>
    <property type="match status" value="1"/>
</dbReference>
<dbReference type="InterPro" id="IPR012334">
    <property type="entry name" value="Pectin_lyas_fold"/>
</dbReference>
<evidence type="ECO:0000256" key="1">
    <source>
        <dbReference type="ARBA" id="ARBA00022729"/>
    </source>
</evidence>